<dbReference type="InterPro" id="IPR011604">
    <property type="entry name" value="PDDEXK-like_dom_sf"/>
</dbReference>
<reference evidence="1 2" key="1">
    <citation type="submission" date="2023-12" db="EMBL/GenBank/DDBJ databases">
        <title>Genome sequencing and assembly of bacterial species from a model synthetic community.</title>
        <authorList>
            <person name="Hogle S.L."/>
        </authorList>
    </citation>
    <scope>NUCLEOTIDE SEQUENCE [LARGE SCALE GENOMIC DNA]</scope>
    <source>
        <strain evidence="1 2">HAMBI_3031</strain>
    </source>
</reference>
<protein>
    <submittedName>
        <fullName evidence="1">GxxExxY protein</fullName>
    </submittedName>
</protein>
<dbReference type="InterPro" id="IPR026350">
    <property type="entry name" value="GxxExxY"/>
</dbReference>
<keyword evidence="2" id="KW-1185">Reference proteome</keyword>
<gene>
    <name evidence="1" type="ORF">U0035_08820</name>
</gene>
<proteinExistence type="predicted"/>
<evidence type="ECO:0000313" key="2">
    <source>
        <dbReference type="Proteomes" id="UP001325680"/>
    </source>
</evidence>
<name>A0ABZ0WCP3_9BACT</name>
<evidence type="ECO:0000313" key="1">
    <source>
        <dbReference type="EMBL" id="WQD40245.1"/>
    </source>
</evidence>
<dbReference type="EMBL" id="CP139960">
    <property type="protein sequence ID" value="WQD40245.1"/>
    <property type="molecule type" value="Genomic_DNA"/>
</dbReference>
<organism evidence="1 2">
    <name type="scientific">Niabella yanshanensis</name>
    <dbReference type="NCBI Taxonomy" id="577386"/>
    <lineage>
        <taxon>Bacteria</taxon>
        <taxon>Pseudomonadati</taxon>
        <taxon>Bacteroidota</taxon>
        <taxon>Chitinophagia</taxon>
        <taxon>Chitinophagales</taxon>
        <taxon>Chitinophagaceae</taxon>
        <taxon>Niabella</taxon>
    </lineage>
</organism>
<dbReference type="Proteomes" id="UP001325680">
    <property type="component" value="Chromosome"/>
</dbReference>
<sequence length="125" mass="14158">MNINDITYEVRGAIFSVFRELGPGLFETVYEAALSYKLIQRGLQMRTQVNIPAYYKDVKLEIGFRADIIVNSSVIIEVKSIETLHSVHKKQLLTYLRLSGLKVGILVNFNVDSLIDKGSIVRIIN</sequence>
<dbReference type="Gene3D" id="3.90.320.10">
    <property type="match status" value="1"/>
</dbReference>
<accession>A0ABZ0WCP3</accession>
<dbReference type="NCBIfam" id="TIGR04256">
    <property type="entry name" value="GxxExxY"/>
    <property type="match status" value="1"/>
</dbReference>
<dbReference type="Pfam" id="PF13366">
    <property type="entry name" value="PDDEXK_3"/>
    <property type="match status" value="1"/>
</dbReference>
<dbReference type="RefSeq" id="WP_114789627.1">
    <property type="nucleotide sequence ID" value="NZ_CP139960.1"/>
</dbReference>